<organismHost>
    <name type="scientific">Microtus agrestis</name>
    <name type="common">Short-tailed field vole</name>
    <dbReference type="NCBI Taxonomy" id="29092"/>
</organismHost>
<proteinExistence type="predicted"/>
<evidence type="ECO:0000313" key="3">
    <source>
        <dbReference type="EMBL" id="SNB53004.1"/>
    </source>
</evidence>
<dbReference type="Proteomes" id="UP000275471">
    <property type="component" value="Segment"/>
</dbReference>
<reference evidence="1" key="1">
    <citation type="journal article" date="2015" name="J. Virol.">
        <title>Out of the reservoir: Phenotypic and genotypic characterization of a novel cowpox virus isolated from a common vole.</title>
        <authorList>
            <person name="Hoffmann D."/>
            <person name="Franke A."/>
            <person name="Jenckel M."/>
            <person name="Tamosiunaite A."/>
            <person name="Schluckebier J."/>
            <person name="Granzow H."/>
            <person name="Hoffmann B."/>
            <person name="Fischer S."/>
            <person name="Ulrich R.G."/>
            <person name="Hoper D."/>
            <person name="Goller K."/>
            <person name="Osterrieder N."/>
            <person name="Beer M."/>
        </authorList>
    </citation>
    <scope>NUCLEOTIDE SEQUENCE [LARGE SCALE GENOMIC DNA]</scope>
    <source>
        <strain evidence="1">RatPox09</strain>
    </source>
</reference>
<dbReference type="EMBL" id="LT896719">
    <property type="protein sequence ID" value="SNB49006.1"/>
    <property type="molecule type" value="Genomic_DNA"/>
</dbReference>
<organismHost>
    <name type="scientific">Myodes glareolus</name>
    <name type="common">Bank vole</name>
    <name type="synonym">Clethrionomys glareolus</name>
    <dbReference type="NCBI Taxonomy" id="447135"/>
</organismHost>
<organism evidence="1">
    <name type="scientific">Cowpox virus</name>
    <name type="common">CPV</name>
    <dbReference type="NCBI Taxonomy" id="10243"/>
    <lineage>
        <taxon>Viruses</taxon>
        <taxon>Varidnaviria</taxon>
        <taxon>Bamfordvirae</taxon>
        <taxon>Nucleocytoviricota</taxon>
        <taxon>Pokkesviricetes</taxon>
        <taxon>Chitovirales</taxon>
        <taxon>Poxviridae</taxon>
        <taxon>Chordopoxvirinae</taxon>
        <taxon>Orthopoxvirus</taxon>
        <taxon>Orthopoxvirus cowpox</taxon>
    </lineage>
</organism>
<gene>
    <name evidence="1" type="primary">gCPXV0071</name>
</gene>
<protein>
    <submittedName>
        <fullName evidence="1">Uncharacterized protein</fullName>
    </submittedName>
</protein>
<dbReference type="EMBL" id="LN864565">
    <property type="protein sequence ID" value="CRL86665.1"/>
    <property type="molecule type" value="Genomic_DNA"/>
</dbReference>
<organismHost>
    <name type="scientific">Mus musculus</name>
    <name type="common">Mouse</name>
    <dbReference type="NCBI Taxonomy" id="10090"/>
</organismHost>
<dbReference type="EMBL" id="LT896728">
    <property type="protein sequence ID" value="SNB53004.1"/>
    <property type="molecule type" value="Genomic_DNA"/>
</dbReference>
<organismHost>
    <name type="scientific">Homo sapiens</name>
    <name type="common">Human</name>
    <dbReference type="NCBI Taxonomy" id="9606"/>
</organismHost>
<organismHost>
    <name type="scientific">Felis catus</name>
    <name type="common">Cat</name>
    <name type="synonym">Felis silvestris catus</name>
    <dbReference type="NCBI Taxonomy" id="9685"/>
</organismHost>
<reference evidence="1" key="2">
    <citation type="submission" date="2015-05" db="EMBL/GenBank/DDBJ databases">
        <title>Utilizing next-generation sequencing to resolve the backbone and inform taxonomy of the Core Goodeniaceae.</title>
        <authorList>
            <person name="Michener P.S."/>
            <person name="Gardner A.G."/>
            <person name="Jabaily R.S."/>
            <person name="Sessa E."/>
        </authorList>
    </citation>
    <scope>NUCLEOTIDE SEQUENCE</scope>
    <source>
        <strain evidence="1">RatPox09</strain>
    </source>
</reference>
<organismHost>
    <name type="scientific">Bos taurus</name>
    <name type="common">Bovine</name>
    <dbReference type="NCBI Taxonomy" id="9913"/>
</organismHost>
<accession>A0A0K2YVB3</accession>
<organismHost>
    <name type="scientific">Loxodonta africana</name>
    <name type="common">African elephant</name>
    <dbReference type="NCBI Taxonomy" id="9785"/>
</organismHost>
<dbReference type="Proteomes" id="UP000164362">
    <property type="component" value="Segment"/>
</dbReference>
<dbReference type="Proteomes" id="UP000274633">
    <property type="component" value="Segment"/>
</dbReference>
<sequence length="83" mass="9497">MLIFILSILPYNICSLIGTELYDCIFLYTESNGCSRLQTWIKVSCSMLEFMYLAEDIPIQFDGIGNCLSSMVIMEYHLLLANI</sequence>
<name>A0A0K2YVB3_COWPX</name>
<evidence type="ECO:0000313" key="2">
    <source>
        <dbReference type="EMBL" id="SNB49006.1"/>
    </source>
</evidence>
<organismHost>
    <name type="scientific">Apodemus sylvaticus</name>
    <name type="common">European woodmouse</name>
    <dbReference type="NCBI Taxonomy" id="10129"/>
</organismHost>
<reference evidence="2" key="3">
    <citation type="submission" date="2017-06" db="EMBL/GenBank/DDBJ databases">
        <authorList>
            <person name="Kim H.J."/>
            <person name="Triplett B.A."/>
        </authorList>
    </citation>
    <scope>NUCLEOTIDE SEQUENCE</scope>
    <source>
        <strain evidence="3">Ger/2010/Rat</strain>
        <strain evidence="2">Ger/2013/Alpaca</strain>
    </source>
</reference>
<evidence type="ECO:0000313" key="1">
    <source>
        <dbReference type="EMBL" id="CRL86665.1"/>
    </source>
</evidence>